<dbReference type="EMBL" id="JAHQCS010000062">
    <property type="protein sequence ID" value="MBU9711201.1"/>
    <property type="molecule type" value="Genomic_DNA"/>
</dbReference>
<dbReference type="PANTHER" id="PTHR33734">
    <property type="entry name" value="LYSM DOMAIN-CONTAINING GPI-ANCHORED PROTEIN 2"/>
    <property type="match status" value="1"/>
</dbReference>
<dbReference type="Pfam" id="PF01476">
    <property type="entry name" value="LysM"/>
    <property type="match status" value="1"/>
</dbReference>
<dbReference type="PROSITE" id="PS51782">
    <property type="entry name" value="LYSM"/>
    <property type="match status" value="1"/>
</dbReference>
<proteinExistence type="predicted"/>
<evidence type="ECO:0000313" key="3">
    <source>
        <dbReference type="Proteomes" id="UP000784880"/>
    </source>
</evidence>
<gene>
    <name evidence="2" type="ORF">KS419_05585</name>
</gene>
<feature type="domain" description="LysM" evidence="1">
    <location>
        <begin position="59"/>
        <end position="102"/>
    </location>
</feature>
<keyword evidence="3" id="KW-1185">Reference proteome</keyword>
<comment type="caution">
    <text evidence="2">The sequence shown here is derived from an EMBL/GenBank/DDBJ whole genome shotgun (WGS) entry which is preliminary data.</text>
</comment>
<name>A0ABS6JC11_9BACI</name>
<organism evidence="2 3">
    <name type="scientific">Evansella tamaricis</name>
    <dbReference type="NCBI Taxonomy" id="2069301"/>
    <lineage>
        <taxon>Bacteria</taxon>
        <taxon>Bacillati</taxon>
        <taxon>Bacillota</taxon>
        <taxon>Bacilli</taxon>
        <taxon>Bacillales</taxon>
        <taxon>Bacillaceae</taxon>
        <taxon>Evansella</taxon>
    </lineage>
</organism>
<dbReference type="PANTHER" id="PTHR33734:SF22">
    <property type="entry name" value="MEMBRANE-BOUND LYTIC MUREIN TRANSGLYCOSYLASE D"/>
    <property type="match status" value="1"/>
</dbReference>
<dbReference type="CDD" id="cd00118">
    <property type="entry name" value="LysM"/>
    <property type="match status" value="1"/>
</dbReference>
<accession>A0ABS6JC11</accession>
<dbReference type="Proteomes" id="UP000784880">
    <property type="component" value="Unassembled WGS sequence"/>
</dbReference>
<dbReference type="InterPro" id="IPR018392">
    <property type="entry name" value="LysM"/>
</dbReference>
<protein>
    <submittedName>
        <fullName evidence="2">LysM peptidoglycan-binding domain-containing protein</fullName>
    </submittedName>
</protein>
<sequence>MSLVQKYGIRGVGHWSIGQENRSVWESYPTWFNTRDTGEVGTPVATPPSPPVEDKPAYLDYTVVSGDTLYRISLRYGVSVNAIKEANNLTGDMIFVGQVLRIPVK</sequence>
<evidence type="ECO:0000259" key="1">
    <source>
        <dbReference type="PROSITE" id="PS51782"/>
    </source>
</evidence>
<evidence type="ECO:0000313" key="2">
    <source>
        <dbReference type="EMBL" id="MBU9711201.1"/>
    </source>
</evidence>
<dbReference type="SMART" id="SM00257">
    <property type="entry name" value="LysM"/>
    <property type="match status" value="1"/>
</dbReference>
<reference evidence="2 3" key="1">
    <citation type="submission" date="2021-06" db="EMBL/GenBank/DDBJ databases">
        <title>Bacillus sp. RD4P76, an endophyte from a halophyte.</title>
        <authorList>
            <person name="Sun J.-Q."/>
        </authorList>
    </citation>
    <scope>NUCLEOTIDE SEQUENCE [LARGE SCALE GENOMIC DNA]</scope>
    <source>
        <strain evidence="2 3">CGMCC 1.15917</strain>
    </source>
</reference>